<accession>A0ABW3Q966</accession>
<proteinExistence type="predicted"/>
<organism evidence="1 2">
    <name type="scientific">Larkinella insperata</name>
    <dbReference type="NCBI Taxonomy" id="332158"/>
    <lineage>
        <taxon>Bacteria</taxon>
        <taxon>Pseudomonadati</taxon>
        <taxon>Bacteroidota</taxon>
        <taxon>Cytophagia</taxon>
        <taxon>Cytophagales</taxon>
        <taxon>Spirosomataceae</taxon>
        <taxon>Larkinella</taxon>
    </lineage>
</organism>
<evidence type="ECO:0000313" key="2">
    <source>
        <dbReference type="Proteomes" id="UP001597116"/>
    </source>
</evidence>
<dbReference type="GO" id="GO:0102208">
    <property type="term" value="F:2-polyprenyl-6-hydroxyphenol methylase activity"/>
    <property type="evidence" value="ECO:0007669"/>
    <property type="project" value="UniProtKB-EC"/>
</dbReference>
<comment type="caution">
    <text evidence="1">The sequence shown here is derived from an EMBL/GenBank/DDBJ whole genome shotgun (WGS) entry which is preliminary data.</text>
</comment>
<gene>
    <name evidence="1" type="ORF">ACFQ4C_01995</name>
</gene>
<dbReference type="Pfam" id="PF13489">
    <property type="entry name" value="Methyltransf_23"/>
    <property type="match status" value="1"/>
</dbReference>
<evidence type="ECO:0000313" key="1">
    <source>
        <dbReference type="EMBL" id="MFD1139855.1"/>
    </source>
</evidence>
<dbReference type="Gene3D" id="3.40.50.150">
    <property type="entry name" value="Vaccinia Virus protein VP39"/>
    <property type="match status" value="1"/>
</dbReference>
<keyword evidence="1" id="KW-0489">Methyltransferase</keyword>
<dbReference type="RefSeq" id="WP_265990532.1">
    <property type="nucleotide sequence ID" value="NZ_CP110973.1"/>
</dbReference>
<dbReference type="EMBL" id="JBHTLP010000001">
    <property type="protein sequence ID" value="MFD1139855.1"/>
    <property type="molecule type" value="Genomic_DNA"/>
</dbReference>
<dbReference type="GO" id="GO:0061542">
    <property type="term" value="F:3-demethylubiquinol 3-O-methyltransferase activity"/>
    <property type="evidence" value="ECO:0007669"/>
    <property type="project" value="UniProtKB-EC"/>
</dbReference>
<reference evidence="2" key="1">
    <citation type="journal article" date="2019" name="Int. J. Syst. Evol. Microbiol.">
        <title>The Global Catalogue of Microorganisms (GCM) 10K type strain sequencing project: providing services to taxonomists for standard genome sequencing and annotation.</title>
        <authorList>
            <consortium name="The Broad Institute Genomics Platform"/>
            <consortium name="The Broad Institute Genome Sequencing Center for Infectious Disease"/>
            <person name="Wu L."/>
            <person name="Ma J."/>
        </authorList>
    </citation>
    <scope>NUCLEOTIDE SEQUENCE [LARGE SCALE GENOMIC DNA]</scope>
    <source>
        <strain evidence="2">CCUG 55608</strain>
    </source>
</reference>
<dbReference type="SUPFAM" id="SSF53335">
    <property type="entry name" value="S-adenosyl-L-methionine-dependent methyltransferases"/>
    <property type="match status" value="1"/>
</dbReference>
<name>A0ABW3Q966_9BACT</name>
<dbReference type="EC" id="2.1.1.64" evidence="1"/>
<dbReference type="PANTHER" id="PTHR43861">
    <property type="entry name" value="TRANS-ACONITATE 2-METHYLTRANSFERASE-RELATED"/>
    <property type="match status" value="1"/>
</dbReference>
<dbReference type="Proteomes" id="UP001597116">
    <property type="component" value="Unassembled WGS sequence"/>
</dbReference>
<protein>
    <submittedName>
        <fullName evidence="1">Class I SAM-dependent methyltransferase</fullName>
        <ecNumber evidence="1">2.1.1.222</ecNumber>
        <ecNumber evidence="1">2.1.1.64</ecNumber>
    </submittedName>
</protein>
<dbReference type="GO" id="GO:0032259">
    <property type="term" value="P:methylation"/>
    <property type="evidence" value="ECO:0007669"/>
    <property type="project" value="UniProtKB-KW"/>
</dbReference>
<keyword evidence="2" id="KW-1185">Reference proteome</keyword>
<dbReference type="EC" id="2.1.1.222" evidence="1"/>
<sequence>MQYKELIYDNYRNSFKGDIGDKSLHFGASKVRPVLEKWVKGIDRNMPAVDLGCGAGELLLALETLGFTNLSGCDVSAEQVAIANRHFPSVVEADLFVFLNAQRDGSLGLITIFDVIEHLTRQQVFDLMTLANRKLAPGGTFIAHLPNGLSPFVGHVYWGDITHEWCLTPQSAQTLCKLHNFTDFEAAEHLGTSSTLSGKLRNLAWMGVRKMLQTVNQIETGRPGGHIWTRNFAFRGIKPALS</sequence>
<dbReference type="CDD" id="cd02440">
    <property type="entry name" value="AdoMet_MTases"/>
    <property type="match status" value="1"/>
</dbReference>
<keyword evidence="1" id="KW-0808">Transferase</keyword>
<dbReference type="InterPro" id="IPR029063">
    <property type="entry name" value="SAM-dependent_MTases_sf"/>
</dbReference>